<protein>
    <recommendedName>
        <fullName evidence="3">2',3'-cyclic-nucleotide 3'-phosphodiesterase</fullName>
    </recommendedName>
</protein>
<dbReference type="Proteomes" id="UP000007148">
    <property type="component" value="Unassembled WGS sequence"/>
</dbReference>
<dbReference type="Pfam" id="PF07823">
    <property type="entry name" value="CPDase"/>
    <property type="match status" value="1"/>
</dbReference>
<organism evidence="1 2">
    <name type="scientific">Serendipita indica (strain DSM 11827)</name>
    <name type="common">Root endophyte fungus</name>
    <name type="synonym">Piriformospora indica</name>
    <dbReference type="NCBI Taxonomy" id="1109443"/>
    <lineage>
        <taxon>Eukaryota</taxon>
        <taxon>Fungi</taxon>
        <taxon>Dikarya</taxon>
        <taxon>Basidiomycota</taxon>
        <taxon>Agaricomycotina</taxon>
        <taxon>Agaricomycetes</taxon>
        <taxon>Sebacinales</taxon>
        <taxon>Serendipitaceae</taxon>
        <taxon>Serendipita</taxon>
    </lineage>
</organism>
<dbReference type="GO" id="GO:0009187">
    <property type="term" value="P:cyclic nucleotide metabolic process"/>
    <property type="evidence" value="ECO:0007669"/>
    <property type="project" value="TreeGrafter"/>
</dbReference>
<evidence type="ECO:0000313" key="2">
    <source>
        <dbReference type="Proteomes" id="UP000007148"/>
    </source>
</evidence>
<gene>
    <name evidence="1" type="ORF">PIIN_02713</name>
</gene>
<dbReference type="GO" id="GO:0004113">
    <property type="term" value="F:2',3'-cyclic-nucleotide 3'-phosphodiesterase activity"/>
    <property type="evidence" value="ECO:0007669"/>
    <property type="project" value="TreeGrafter"/>
</dbReference>
<dbReference type="Gene3D" id="3.90.1140.10">
    <property type="entry name" value="Cyclic phosphodiesterase"/>
    <property type="match status" value="1"/>
</dbReference>
<dbReference type="EMBL" id="CAFZ01000041">
    <property type="protein sequence ID" value="CCA68852.1"/>
    <property type="molecule type" value="Genomic_DNA"/>
</dbReference>
<proteinExistence type="predicted"/>
<name>G4TBZ3_SERID</name>
<dbReference type="PANTHER" id="PTHR28141">
    <property type="entry name" value="2',3'-CYCLIC-NUCLEOTIDE 3'-PHOSPHODIESTERASE"/>
    <property type="match status" value="1"/>
</dbReference>
<comment type="caution">
    <text evidence="1">The sequence shown here is derived from an EMBL/GenBank/DDBJ whole genome shotgun (WGS) entry which is preliminary data.</text>
</comment>
<dbReference type="PANTHER" id="PTHR28141:SF1">
    <property type="entry name" value="2',3'-CYCLIC-NUCLEOTIDE 3'-PHOSPHODIESTERASE"/>
    <property type="match status" value="1"/>
</dbReference>
<dbReference type="eggNOG" id="ENOG502SCN2">
    <property type="taxonomic scope" value="Eukaryota"/>
</dbReference>
<evidence type="ECO:0000313" key="1">
    <source>
        <dbReference type="EMBL" id="CCA68852.1"/>
    </source>
</evidence>
<reference evidence="1 2" key="1">
    <citation type="journal article" date="2011" name="PLoS Pathog.">
        <title>Endophytic Life Strategies Decoded by Genome and Transcriptome Analyses of the Mutualistic Root Symbiont Piriformospora indica.</title>
        <authorList>
            <person name="Zuccaro A."/>
            <person name="Lahrmann U."/>
            <person name="Guldener U."/>
            <person name="Langen G."/>
            <person name="Pfiffi S."/>
            <person name="Biedenkopf D."/>
            <person name="Wong P."/>
            <person name="Samans B."/>
            <person name="Grimm C."/>
            <person name="Basiewicz M."/>
            <person name="Murat C."/>
            <person name="Martin F."/>
            <person name="Kogel K.H."/>
        </authorList>
    </citation>
    <scope>NUCLEOTIDE SEQUENCE [LARGE SCALE GENOMIC DNA]</scope>
    <source>
        <strain evidence="1 2">DSM 11827</strain>
    </source>
</reference>
<dbReference type="HOGENOM" id="CLU_081919_0_0_1"/>
<dbReference type="InterPro" id="IPR009097">
    <property type="entry name" value="Cyclic_Pdiesterase"/>
</dbReference>
<dbReference type="InterPro" id="IPR012386">
    <property type="entry name" value="Cyclic-nucl_3Pdiesterase"/>
</dbReference>
<dbReference type="SUPFAM" id="SSF55144">
    <property type="entry name" value="LigT-like"/>
    <property type="match status" value="1"/>
</dbReference>
<accession>G4TBZ3</accession>
<dbReference type="AlphaFoldDB" id="G4TBZ3"/>
<dbReference type="OMA" id="PKYPHMS"/>
<dbReference type="STRING" id="1109443.G4TBZ3"/>
<keyword evidence="2" id="KW-1185">Reference proteome</keyword>
<sequence length="191" mass="21157">MDAIAPTGLSLWLIPSQPCKSQIQTIINDVADAERSPKFEPHMTVVSVECPNAVPPLDACLSPILRNFERLRLGFKELFIGTDYFVSVAIALSPSGPLLEFRREIVEAVTRELGVPVPEKPFFPHISLHYGDIAAEDRERIASHIRTKGVESGNWAGLKIGGVVSNLPDELWVVKTEGPVESWEVLEMIQF</sequence>
<dbReference type="InParanoid" id="G4TBZ3"/>
<evidence type="ECO:0008006" key="3">
    <source>
        <dbReference type="Google" id="ProtNLM"/>
    </source>
</evidence>
<dbReference type="OrthoDB" id="514292at2759"/>